<dbReference type="InterPro" id="IPR009027">
    <property type="entry name" value="Ribosomal_bL9/RNase_H1_N"/>
</dbReference>
<evidence type="ECO:0000259" key="2">
    <source>
        <dbReference type="Pfam" id="PF01693"/>
    </source>
</evidence>
<feature type="compositionally biased region" description="Acidic residues" evidence="1">
    <location>
        <begin position="115"/>
        <end position="124"/>
    </location>
</feature>
<organism evidence="3 4">
    <name type="scientific">Dendrothele bispora (strain CBS 962.96)</name>
    <dbReference type="NCBI Taxonomy" id="1314807"/>
    <lineage>
        <taxon>Eukaryota</taxon>
        <taxon>Fungi</taxon>
        <taxon>Dikarya</taxon>
        <taxon>Basidiomycota</taxon>
        <taxon>Agaricomycotina</taxon>
        <taxon>Agaricomycetes</taxon>
        <taxon>Agaricomycetidae</taxon>
        <taxon>Agaricales</taxon>
        <taxon>Agaricales incertae sedis</taxon>
        <taxon>Dendrothele</taxon>
    </lineage>
</organism>
<feature type="region of interest" description="Disordered" evidence="1">
    <location>
        <begin position="115"/>
        <end position="231"/>
    </location>
</feature>
<dbReference type="SUPFAM" id="SSF55658">
    <property type="entry name" value="L9 N-domain-like"/>
    <property type="match status" value="1"/>
</dbReference>
<keyword evidence="4" id="KW-1185">Reference proteome</keyword>
<evidence type="ECO:0000256" key="1">
    <source>
        <dbReference type="SAM" id="MobiDB-lite"/>
    </source>
</evidence>
<gene>
    <name evidence="3" type="ORF">K435DRAFT_870712</name>
</gene>
<name>A0A4S8L5Y0_DENBC</name>
<dbReference type="Pfam" id="PF01693">
    <property type="entry name" value="Cauli_VI"/>
    <property type="match status" value="1"/>
</dbReference>
<dbReference type="InterPro" id="IPR011320">
    <property type="entry name" value="RNase_H1_N"/>
</dbReference>
<dbReference type="InterPro" id="IPR037056">
    <property type="entry name" value="RNase_H1_N_sf"/>
</dbReference>
<dbReference type="Proteomes" id="UP000297245">
    <property type="component" value="Unassembled WGS sequence"/>
</dbReference>
<feature type="compositionally biased region" description="Polar residues" evidence="1">
    <location>
        <begin position="193"/>
        <end position="212"/>
    </location>
</feature>
<feature type="domain" description="Ribonuclease H1 N-terminal" evidence="2">
    <location>
        <begin position="263"/>
        <end position="304"/>
    </location>
</feature>
<sequence>MPTWKTSHQCCLVSVLCSPVVRKSKFSNIETTSFIRYLSSSPNDEPVSLFLNHHLPYQLEQRNQRGGKKGKGKAPVPQDTRRQAITRILQGHENLSLDAAVDAVMNAMENIAIDSNEEFDDQNDCETSGSEPEFVGYSPRKMAAKPCAPPQTRKTAPTAMETRDPPPYQSEPSSSQPPPPAPYFRNEVRPLTEGNSSHITSSGPGTSSQGNQLPGVGAGSHPSSSATEPVTQSYRRQNFATPLMTPTSQSQQTPRKLRGPFSAYVVYRSSSRPGVYYDWPTTHSVVNGDRNAVYKGFPTRSMAETCYNLAHQSGIIDLLCHDLGINTEPYYAVVEGTAPGVYLGRYQMLRDGLNWTHGVVYAFRNVDSANSYFVRQFMAGRVITLDPVVDIVP</sequence>
<accession>A0A4S8L5Y0</accession>
<dbReference type="EMBL" id="ML179627">
    <property type="protein sequence ID" value="THU84034.1"/>
    <property type="molecule type" value="Genomic_DNA"/>
</dbReference>
<dbReference type="AlphaFoldDB" id="A0A4S8L5Y0"/>
<evidence type="ECO:0000313" key="3">
    <source>
        <dbReference type="EMBL" id="THU84034.1"/>
    </source>
</evidence>
<feature type="compositionally biased region" description="Pro residues" evidence="1">
    <location>
        <begin position="165"/>
        <end position="182"/>
    </location>
</feature>
<reference evidence="3 4" key="1">
    <citation type="journal article" date="2019" name="Nat. Ecol. Evol.">
        <title>Megaphylogeny resolves global patterns of mushroom evolution.</title>
        <authorList>
            <person name="Varga T."/>
            <person name="Krizsan K."/>
            <person name="Foldi C."/>
            <person name="Dima B."/>
            <person name="Sanchez-Garcia M."/>
            <person name="Sanchez-Ramirez S."/>
            <person name="Szollosi G.J."/>
            <person name="Szarkandi J.G."/>
            <person name="Papp V."/>
            <person name="Albert L."/>
            <person name="Andreopoulos W."/>
            <person name="Angelini C."/>
            <person name="Antonin V."/>
            <person name="Barry K.W."/>
            <person name="Bougher N.L."/>
            <person name="Buchanan P."/>
            <person name="Buyck B."/>
            <person name="Bense V."/>
            <person name="Catcheside P."/>
            <person name="Chovatia M."/>
            <person name="Cooper J."/>
            <person name="Damon W."/>
            <person name="Desjardin D."/>
            <person name="Finy P."/>
            <person name="Geml J."/>
            <person name="Haridas S."/>
            <person name="Hughes K."/>
            <person name="Justo A."/>
            <person name="Karasinski D."/>
            <person name="Kautmanova I."/>
            <person name="Kiss B."/>
            <person name="Kocsube S."/>
            <person name="Kotiranta H."/>
            <person name="LaButti K.M."/>
            <person name="Lechner B.E."/>
            <person name="Liimatainen K."/>
            <person name="Lipzen A."/>
            <person name="Lukacs Z."/>
            <person name="Mihaltcheva S."/>
            <person name="Morgado L.N."/>
            <person name="Niskanen T."/>
            <person name="Noordeloos M.E."/>
            <person name="Ohm R.A."/>
            <person name="Ortiz-Santana B."/>
            <person name="Ovrebo C."/>
            <person name="Racz N."/>
            <person name="Riley R."/>
            <person name="Savchenko A."/>
            <person name="Shiryaev A."/>
            <person name="Soop K."/>
            <person name="Spirin V."/>
            <person name="Szebenyi C."/>
            <person name="Tomsovsky M."/>
            <person name="Tulloss R.E."/>
            <person name="Uehling J."/>
            <person name="Grigoriev I.V."/>
            <person name="Vagvolgyi C."/>
            <person name="Papp T."/>
            <person name="Martin F.M."/>
            <person name="Miettinen O."/>
            <person name="Hibbett D.S."/>
            <person name="Nagy L.G."/>
        </authorList>
    </citation>
    <scope>NUCLEOTIDE SEQUENCE [LARGE SCALE GENOMIC DNA]</scope>
    <source>
        <strain evidence="3 4">CBS 962.96</strain>
    </source>
</reference>
<dbReference type="OrthoDB" id="3060447at2759"/>
<evidence type="ECO:0000313" key="4">
    <source>
        <dbReference type="Proteomes" id="UP000297245"/>
    </source>
</evidence>
<proteinExistence type="predicted"/>
<feature type="compositionally biased region" description="Polar residues" evidence="1">
    <location>
        <begin position="221"/>
        <end position="231"/>
    </location>
</feature>
<dbReference type="Gene3D" id="3.40.970.10">
    <property type="entry name" value="Ribonuclease H1, N-terminal domain"/>
    <property type="match status" value="1"/>
</dbReference>
<protein>
    <recommendedName>
        <fullName evidence="2">Ribonuclease H1 N-terminal domain-containing protein</fullName>
    </recommendedName>
</protein>